<dbReference type="Pfam" id="PF17109">
    <property type="entry name" value="Goodbye"/>
    <property type="match status" value="1"/>
</dbReference>
<keyword evidence="3" id="KW-1185">Reference proteome</keyword>
<name>A0A9P5JW97_9AGAM</name>
<reference evidence="2" key="1">
    <citation type="submission" date="2019-10" db="EMBL/GenBank/DDBJ databases">
        <authorList>
            <consortium name="DOE Joint Genome Institute"/>
            <person name="Kuo A."/>
            <person name="Miyauchi S."/>
            <person name="Kiss E."/>
            <person name="Drula E."/>
            <person name="Kohler A."/>
            <person name="Sanchez-Garcia M."/>
            <person name="Andreopoulos B."/>
            <person name="Barry K.W."/>
            <person name="Bonito G."/>
            <person name="Buee M."/>
            <person name="Carver A."/>
            <person name="Chen C."/>
            <person name="Cichocki N."/>
            <person name="Clum A."/>
            <person name="Culley D."/>
            <person name="Crous P.W."/>
            <person name="Fauchery L."/>
            <person name="Girlanda M."/>
            <person name="Hayes R."/>
            <person name="Keri Z."/>
            <person name="LaButti K."/>
            <person name="Lipzen A."/>
            <person name="Lombard V."/>
            <person name="Magnuson J."/>
            <person name="Maillard F."/>
            <person name="Morin E."/>
            <person name="Murat C."/>
            <person name="Nolan M."/>
            <person name="Ohm R."/>
            <person name="Pangilinan J."/>
            <person name="Pereira M."/>
            <person name="Perotto S."/>
            <person name="Peter M."/>
            <person name="Riley R."/>
            <person name="Sitrit Y."/>
            <person name="Stielow B."/>
            <person name="Szollosi G."/>
            <person name="Zifcakova L."/>
            <person name="Stursova M."/>
            <person name="Spatafora J.W."/>
            <person name="Tedersoo L."/>
            <person name="Vaario L.-M."/>
            <person name="Yamada A."/>
            <person name="Yan M."/>
            <person name="Wang P."/>
            <person name="Xu J."/>
            <person name="Bruns T."/>
            <person name="Baldrian P."/>
            <person name="Vilgalys R."/>
            <person name="Henrissat B."/>
            <person name="Grigoriev I.V."/>
            <person name="Hibbett D."/>
            <person name="Nagy L.G."/>
            <person name="Martin F.M."/>
        </authorList>
    </citation>
    <scope>NUCLEOTIDE SEQUENCE</scope>
    <source>
        <strain evidence="2">Prilba</strain>
    </source>
</reference>
<organism evidence="2 3">
    <name type="scientific">Russula ochroleuca</name>
    <dbReference type="NCBI Taxonomy" id="152965"/>
    <lineage>
        <taxon>Eukaryota</taxon>
        <taxon>Fungi</taxon>
        <taxon>Dikarya</taxon>
        <taxon>Basidiomycota</taxon>
        <taxon>Agaricomycotina</taxon>
        <taxon>Agaricomycetes</taxon>
        <taxon>Russulales</taxon>
        <taxon>Russulaceae</taxon>
        <taxon>Russula</taxon>
    </lineage>
</organism>
<evidence type="ECO:0000259" key="1">
    <source>
        <dbReference type="Pfam" id="PF17109"/>
    </source>
</evidence>
<accession>A0A9P5JW97</accession>
<evidence type="ECO:0000313" key="3">
    <source>
        <dbReference type="Proteomes" id="UP000759537"/>
    </source>
</evidence>
<dbReference type="Proteomes" id="UP000759537">
    <property type="component" value="Unassembled WGS sequence"/>
</dbReference>
<evidence type="ECO:0000313" key="2">
    <source>
        <dbReference type="EMBL" id="KAF8465201.1"/>
    </source>
</evidence>
<comment type="caution">
    <text evidence="2">The sequence shown here is derived from an EMBL/GenBank/DDBJ whole genome shotgun (WGS) entry which is preliminary data.</text>
</comment>
<proteinExistence type="predicted"/>
<dbReference type="OrthoDB" id="3282954at2759"/>
<sequence length="331" mass="35848">MPQTSPEATSHSNYQVIFDSALEVYKKKTGKDLTSHPLLGSFETCQSPDAVLAVLHAQIFGPSQPQSSGDKLLARLNPAINVLNAFSVTTGGVVSSPDPCFEAYPPVGVIFTGIGILLSAASAVGASRDLLLDLFERIENIFRRLEIYIDVQRTSGMTDAIVKVMVEVLSILAIATKEINQRRAKTFLKKLVKRTKIEDALRRLEEVTLEEARMAAAESLKAVHGVGSDVRDTLKAVEDRMKGMEGVLLGVGDRLQGVDDRVKNMSDKAINSGEKTGVQMPNDFDAVAVEGLKITHGINDEVRGVHDTQDGVRNRVVVGAQVIPNQSFKPS</sequence>
<gene>
    <name evidence="2" type="ORF">DFH94DRAFT_848673</name>
</gene>
<feature type="domain" description="Fungal STAND N-terminal Goodbye" evidence="1">
    <location>
        <begin position="18"/>
        <end position="148"/>
    </location>
</feature>
<dbReference type="EMBL" id="WHVB01000048">
    <property type="protein sequence ID" value="KAF8465201.1"/>
    <property type="molecule type" value="Genomic_DNA"/>
</dbReference>
<reference evidence="2" key="2">
    <citation type="journal article" date="2020" name="Nat. Commun.">
        <title>Large-scale genome sequencing of mycorrhizal fungi provides insights into the early evolution of symbiotic traits.</title>
        <authorList>
            <person name="Miyauchi S."/>
            <person name="Kiss E."/>
            <person name="Kuo A."/>
            <person name="Drula E."/>
            <person name="Kohler A."/>
            <person name="Sanchez-Garcia M."/>
            <person name="Morin E."/>
            <person name="Andreopoulos B."/>
            <person name="Barry K.W."/>
            <person name="Bonito G."/>
            <person name="Buee M."/>
            <person name="Carver A."/>
            <person name="Chen C."/>
            <person name="Cichocki N."/>
            <person name="Clum A."/>
            <person name="Culley D."/>
            <person name="Crous P.W."/>
            <person name="Fauchery L."/>
            <person name="Girlanda M."/>
            <person name="Hayes R.D."/>
            <person name="Keri Z."/>
            <person name="LaButti K."/>
            <person name="Lipzen A."/>
            <person name="Lombard V."/>
            <person name="Magnuson J."/>
            <person name="Maillard F."/>
            <person name="Murat C."/>
            <person name="Nolan M."/>
            <person name="Ohm R.A."/>
            <person name="Pangilinan J."/>
            <person name="Pereira M.F."/>
            <person name="Perotto S."/>
            <person name="Peter M."/>
            <person name="Pfister S."/>
            <person name="Riley R."/>
            <person name="Sitrit Y."/>
            <person name="Stielow J.B."/>
            <person name="Szollosi G."/>
            <person name="Zifcakova L."/>
            <person name="Stursova M."/>
            <person name="Spatafora J.W."/>
            <person name="Tedersoo L."/>
            <person name="Vaario L.M."/>
            <person name="Yamada A."/>
            <person name="Yan M."/>
            <person name="Wang P."/>
            <person name="Xu J."/>
            <person name="Bruns T."/>
            <person name="Baldrian P."/>
            <person name="Vilgalys R."/>
            <person name="Dunand C."/>
            <person name="Henrissat B."/>
            <person name="Grigoriev I.V."/>
            <person name="Hibbett D."/>
            <person name="Nagy L.G."/>
            <person name="Martin F.M."/>
        </authorList>
    </citation>
    <scope>NUCLEOTIDE SEQUENCE</scope>
    <source>
        <strain evidence="2">Prilba</strain>
    </source>
</reference>
<dbReference type="InterPro" id="IPR031350">
    <property type="entry name" value="Goodbye_dom"/>
</dbReference>
<protein>
    <recommendedName>
        <fullName evidence="1">Fungal STAND N-terminal Goodbye domain-containing protein</fullName>
    </recommendedName>
</protein>
<dbReference type="AlphaFoldDB" id="A0A9P5JW97"/>